<organism evidence="2 3">
    <name type="scientific">Falsiroseomonas tokyonensis</name>
    <dbReference type="NCBI Taxonomy" id="430521"/>
    <lineage>
        <taxon>Bacteria</taxon>
        <taxon>Pseudomonadati</taxon>
        <taxon>Pseudomonadota</taxon>
        <taxon>Alphaproteobacteria</taxon>
        <taxon>Acetobacterales</taxon>
        <taxon>Roseomonadaceae</taxon>
        <taxon>Falsiroseomonas</taxon>
    </lineage>
</organism>
<proteinExistence type="predicted"/>
<evidence type="ECO:0000313" key="2">
    <source>
        <dbReference type="EMBL" id="MFC3002049.1"/>
    </source>
</evidence>
<accession>A0ABV7BZ80</accession>
<keyword evidence="1" id="KW-0472">Membrane</keyword>
<feature type="transmembrane region" description="Helical" evidence="1">
    <location>
        <begin position="51"/>
        <end position="70"/>
    </location>
</feature>
<gene>
    <name evidence="2" type="ORF">ACFOD3_19245</name>
</gene>
<name>A0ABV7BZ80_9PROT</name>
<protein>
    <submittedName>
        <fullName evidence="2">Uncharacterized protein</fullName>
    </submittedName>
</protein>
<reference evidence="3" key="1">
    <citation type="journal article" date="2019" name="Int. J. Syst. Evol. Microbiol.">
        <title>The Global Catalogue of Microorganisms (GCM) 10K type strain sequencing project: providing services to taxonomists for standard genome sequencing and annotation.</title>
        <authorList>
            <consortium name="The Broad Institute Genomics Platform"/>
            <consortium name="The Broad Institute Genome Sequencing Center for Infectious Disease"/>
            <person name="Wu L."/>
            <person name="Ma J."/>
        </authorList>
    </citation>
    <scope>NUCLEOTIDE SEQUENCE [LARGE SCALE GENOMIC DNA]</scope>
    <source>
        <strain evidence="3">CGMCC 1.16855</strain>
    </source>
</reference>
<dbReference type="RefSeq" id="WP_216838105.1">
    <property type="nucleotide sequence ID" value="NZ_JAFNJS010000005.1"/>
</dbReference>
<feature type="transmembrane region" description="Helical" evidence="1">
    <location>
        <begin position="21"/>
        <end position="39"/>
    </location>
</feature>
<comment type="caution">
    <text evidence="2">The sequence shown here is derived from an EMBL/GenBank/DDBJ whole genome shotgun (WGS) entry which is preliminary data.</text>
</comment>
<keyword evidence="1" id="KW-0812">Transmembrane</keyword>
<sequence>MNPAQPQHDEDEEERKAGFQGHYILIAALVLVGIGVAAFEVLGLRADDVGGAGYLGFGAVAGLIVLRVMLRP</sequence>
<keyword evidence="1" id="KW-1133">Transmembrane helix</keyword>
<evidence type="ECO:0000256" key="1">
    <source>
        <dbReference type="SAM" id="Phobius"/>
    </source>
</evidence>
<keyword evidence="3" id="KW-1185">Reference proteome</keyword>
<dbReference type="Proteomes" id="UP001595420">
    <property type="component" value="Unassembled WGS sequence"/>
</dbReference>
<evidence type="ECO:0000313" key="3">
    <source>
        <dbReference type="Proteomes" id="UP001595420"/>
    </source>
</evidence>
<dbReference type="EMBL" id="JBHRSB010000005">
    <property type="protein sequence ID" value="MFC3002049.1"/>
    <property type="molecule type" value="Genomic_DNA"/>
</dbReference>